<dbReference type="InterPro" id="IPR014047">
    <property type="entry name" value="Chr_Tranpt_l_chain"/>
</dbReference>
<keyword evidence="9" id="KW-1185">Reference proteome</keyword>
<protein>
    <submittedName>
        <fullName evidence="8">Chromate efflux transporter</fullName>
    </submittedName>
</protein>
<proteinExistence type="inferred from homology"/>
<sequence length="456" mass="48930">MSSSVEHVRFVDAVRVWARIGWLSFGGPAGQIALMHRELVEQRRWISESRFLHALNYCMLLPGPEAQQLTVYIGWLMHGRRGGLVAGILFVLPGFLTMLVLSTLYALLGQIPLVNALFFGLKAAVLAIVLDAVLRIGRRALKSRLLVIVALAAFVAIFGFAVPFPLIVLGAAVVGIVGRYLVPSAFPCPSADAATGDTHYVIDAAIARGDRPLSRPSVRGALTTLLIALPIWLLPVAAVAVWLGGDAVITQQGILFSQTAVVTFGGAYAVLAYVAQRVVEDLHWLTPSQMLDGLGLAETTPGPLILVLQFVAFQAAFQHQAGLSPLVAGVLGSVLTVWVTFVPCFLWIFLGAPYVEALRHSRSINAALSAITAAVVGVVINLAVWFATRTVFQEVHRVEWGWLQLDVPRWESIDIAAAVLSVAAMVAMVRLRIGMGWTLLACAIAGAVWQTLVAAT</sequence>
<accession>A0ABY6BKC9</accession>
<dbReference type="Pfam" id="PF02417">
    <property type="entry name" value="Chromate_transp"/>
    <property type="match status" value="2"/>
</dbReference>
<feature type="transmembrane region" description="Helical" evidence="7">
    <location>
        <begin position="221"/>
        <end position="243"/>
    </location>
</feature>
<evidence type="ECO:0000256" key="6">
    <source>
        <dbReference type="ARBA" id="ARBA00023136"/>
    </source>
</evidence>
<dbReference type="EMBL" id="CP104694">
    <property type="protein sequence ID" value="UXI70473.1"/>
    <property type="molecule type" value="Genomic_DNA"/>
</dbReference>
<dbReference type="InterPro" id="IPR003370">
    <property type="entry name" value="Chromate_transpt"/>
</dbReference>
<feature type="transmembrane region" description="Helical" evidence="7">
    <location>
        <begin position="113"/>
        <end position="134"/>
    </location>
</feature>
<feature type="transmembrane region" description="Helical" evidence="7">
    <location>
        <begin position="364"/>
        <end position="387"/>
    </location>
</feature>
<dbReference type="NCBIfam" id="TIGR00937">
    <property type="entry name" value="2A51"/>
    <property type="match status" value="1"/>
</dbReference>
<evidence type="ECO:0000313" key="8">
    <source>
        <dbReference type="EMBL" id="UXI70473.1"/>
    </source>
</evidence>
<keyword evidence="3" id="KW-1003">Cell membrane</keyword>
<dbReference type="PIRSF" id="PIRSF004810">
    <property type="entry name" value="ChrA"/>
    <property type="match status" value="1"/>
</dbReference>
<evidence type="ECO:0000256" key="2">
    <source>
        <dbReference type="ARBA" id="ARBA00005262"/>
    </source>
</evidence>
<comment type="subcellular location">
    <subcellularLocation>
        <location evidence="1">Cell membrane</location>
        <topology evidence="1">Multi-pass membrane protein</topology>
    </subcellularLocation>
</comment>
<dbReference type="PANTHER" id="PTHR33567">
    <property type="entry name" value="CHROMATE ION TRANSPORTER (EUROFUNG)"/>
    <property type="match status" value="1"/>
</dbReference>
<dbReference type="Proteomes" id="UP001064632">
    <property type="component" value="Chromosome"/>
</dbReference>
<feature type="transmembrane region" description="Helical" evidence="7">
    <location>
        <begin position="436"/>
        <end position="455"/>
    </location>
</feature>
<evidence type="ECO:0000256" key="5">
    <source>
        <dbReference type="ARBA" id="ARBA00022989"/>
    </source>
</evidence>
<evidence type="ECO:0000256" key="3">
    <source>
        <dbReference type="ARBA" id="ARBA00022475"/>
    </source>
</evidence>
<evidence type="ECO:0000313" key="9">
    <source>
        <dbReference type="Proteomes" id="UP001064632"/>
    </source>
</evidence>
<name>A0ABY6BKC9_9GAMM</name>
<feature type="transmembrane region" description="Helical" evidence="7">
    <location>
        <begin position="84"/>
        <end position="107"/>
    </location>
</feature>
<feature type="transmembrane region" description="Helical" evidence="7">
    <location>
        <begin position="146"/>
        <end position="177"/>
    </location>
</feature>
<evidence type="ECO:0000256" key="7">
    <source>
        <dbReference type="SAM" id="Phobius"/>
    </source>
</evidence>
<dbReference type="RefSeq" id="WP_261697421.1">
    <property type="nucleotide sequence ID" value="NZ_CP104694.1"/>
</dbReference>
<feature type="transmembrane region" description="Helical" evidence="7">
    <location>
        <begin position="326"/>
        <end position="352"/>
    </location>
</feature>
<feature type="transmembrane region" description="Helical" evidence="7">
    <location>
        <begin position="255"/>
        <end position="275"/>
    </location>
</feature>
<reference evidence="8" key="1">
    <citation type="submission" date="2022-09" db="EMBL/GenBank/DDBJ databases">
        <title>Tahibacter sp. nov., isolated from a fresh water.</title>
        <authorList>
            <person name="Baek J.H."/>
            <person name="Lee J.K."/>
            <person name="Kim J.M."/>
            <person name="Jeon C.O."/>
        </authorList>
    </citation>
    <scope>NUCLEOTIDE SEQUENCE</scope>
    <source>
        <strain evidence="8">W38</strain>
    </source>
</reference>
<gene>
    <name evidence="8" type="primary">chrA</name>
    <name evidence="8" type="ORF">N4264_12800</name>
</gene>
<keyword evidence="4 7" id="KW-0812">Transmembrane</keyword>
<dbReference type="PANTHER" id="PTHR33567:SF3">
    <property type="entry name" value="CHROMATE ION TRANSPORTER (EUROFUNG)"/>
    <property type="match status" value="1"/>
</dbReference>
<keyword evidence="6 7" id="KW-0472">Membrane</keyword>
<keyword evidence="5 7" id="KW-1133">Transmembrane helix</keyword>
<evidence type="ECO:0000256" key="1">
    <source>
        <dbReference type="ARBA" id="ARBA00004651"/>
    </source>
</evidence>
<organism evidence="8 9">
    <name type="scientific">Tahibacter amnicola</name>
    <dbReference type="NCBI Taxonomy" id="2976241"/>
    <lineage>
        <taxon>Bacteria</taxon>
        <taxon>Pseudomonadati</taxon>
        <taxon>Pseudomonadota</taxon>
        <taxon>Gammaproteobacteria</taxon>
        <taxon>Lysobacterales</taxon>
        <taxon>Rhodanobacteraceae</taxon>
        <taxon>Tahibacter</taxon>
    </lineage>
</organism>
<comment type="similarity">
    <text evidence="2">Belongs to the chromate ion transporter (CHR) (TC 2.A.51) family.</text>
</comment>
<evidence type="ECO:0000256" key="4">
    <source>
        <dbReference type="ARBA" id="ARBA00022692"/>
    </source>
</evidence>